<accession>A0A8B8IMR0</accession>
<dbReference type="GeneID" id="113401872"/>
<dbReference type="Proteomes" id="UP001652626">
    <property type="component" value="Chromosome 23"/>
</dbReference>
<keyword evidence="5" id="KW-0399">Innate immunity</keyword>
<dbReference type="GO" id="GO:0045087">
    <property type="term" value="P:innate immune response"/>
    <property type="evidence" value="ECO:0007669"/>
    <property type="project" value="UniProtKB-KW"/>
</dbReference>
<dbReference type="InterPro" id="IPR005521">
    <property type="entry name" value="Attacin_C"/>
</dbReference>
<evidence type="ECO:0000256" key="2">
    <source>
        <dbReference type="ARBA" id="ARBA00007550"/>
    </source>
</evidence>
<keyword evidence="7" id="KW-0044">Antibiotic</keyword>
<keyword evidence="3" id="KW-0964">Secreted</keyword>
<keyword evidence="4" id="KW-0929">Antimicrobial</keyword>
<dbReference type="AlphaFoldDB" id="A0A8B8IMR0"/>
<evidence type="ECO:0000313" key="9">
    <source>
        <dbReference type="Proteomes" id="UP001652626"/>
    </source>
</evidence>
<dbReference type="RefSeq" id="XP_026497732.2">
    <property type="nucleotide sequence ID" value="XM_026641947.2"/>
</dbReference>
<evidence type="ECO:0000256" key="6">
    <source>
        <dbReference type="ARBA" id="ARBA00022859"/>
    </source>
</evidence>
<comment type="similarity">
    <text evidence="2">Belongs to the attacin/sarcotoxin-2 family.</text>
</comment>
<evidence type="ECO:0000256" key="4">
    <source>
        <dbReference type="ARBA" id="ARBA00022529"/>
    </source>
</evidence>
<dbReference type="SUPFAM" id="SSF56935">
    <property type="entry name" value="Porins"/>
    <property type="match status" value="1"/>
</dbReference>
<dbReference type="OMA" id="KEFDNHT"/>
<dbReference type="GO" id="GO:0005576">
    <property type="term" value="C:extracellular region"/>
    <property type="evidence" value="ECO:0007669"/>
    <property type="project" value="UniProtKB-SubCell"/>
</dbReference>
<proteinExistence type="inferred from homology"/>
<protein>
    <submittedName>
        <fullName evidence="10">Attacin-B-like</fullName>
    </submittedName>
</protein>
<evidence type="ECO:0000256" key="1">
    <source>
        <dbReference type="ARBA" id="ARBA00004613"/>
    </source>
</evidence>
<sequence length="195" mass="21120">MPLTGNVSENADKTRNFHINGAKEFDNHTVNANVFVAGQRDVPDPRNLNAPSYKVAGGGLGVEHATGHSIGVSAQHIPNFGNQVTASSNLNVMRTENHRVDVNAFTTNSMPKAGPNFATHGAGVDYNFKDKLGANASVTHTPMFKQTDYSLGGNVNLYKNPTTSVDFSAGAQRRDTPFGRGNWEKHGMMKFNKQF</sequence>
<evidence type="ECO:0000256" key="5">
    <source>
        <dbReference type="ARBA" id="ARBA00022588"/>
    </source>
</evidence>
<keyword evidence="6" id="KW-0391">Immunity</keyword>
<reference evidence="10" key="1">
    <citation type="submission" date="2025-08" db="UniProtKB">
        <authorList>
            <consortium name="RefSeq"/>
        </authorList>
    </citation>
    <scope>IDENTIFICATION</scope>
    <source>
        <tissue evidence="10">Whole body</tissue>
    </source>
</reference>
<name>A0A8B8IMR0_VANTA</name>
<gene>
    <name evidence="10" type="primary">LOC113401872</name>
</gene>
<keyword evidence="9" id="KW-1185">Reference proteome</keyword>
<dbReference type="OrthoDB" id="7441167at2759"/>
<dbReference type="GO" id="GO:0042742">
    <property type="term" value="P:defense response to bacterium"/>
    <property type="evidence" value="ECO:0007669"/>
    <property type="project" value="UniProtKB-KW"/>
</dbReference>
<feature type="domain" description="Attacin C-terminal" evidence="8">
    <location>
        <begin position="78"/>
        <end position="195"/>
    </location>
</feature>
<evidence type="ECO:0000256" key="7">
    <source>
        <dbReference type="ARBA" id="ARBA00023022"/>
    </source>
</evidence>
<comment type="subcellular location">
    <subcellularLocation>
        <location evidence="1">Secreted</location>
    </subcellularLocation>
</comment>
<organism evidence="9 10">
    <name type="scientific">Vanessa tameamea</name>
    <name type="common">Kamehameha butterfly</name>
    <dbReference type="NCBI Taxonomy" id="334116"/>
    <lineage>
        <taxon>Eukaryota</taxon>
        <taxon>Metazoa</taxon>
        <taxon>Ecdysozoa</taxon>
        <taxon>Arthropoda</taxon>
        <taxon>Hexapoda</taxon>
        <taxon>Insecta</taxon>
        <taxon>Pterygota</taxon>
        <taxon>Neoptera</taxon>
        <taxon>Endopterygota</taxon>
        <taxon>Lepidoptera</taxon>
        <taxon>Glossata</taxon>
        <taxon>Ditrysia</taxon>
        <taxon>Papilionoidea</taxon>
        <taxon>Nymphalidae</taxon>
        <taxon>Nymphalinae</taxon>
        <taxon>Vanessa</taxon>
    </lineage>
</organism>
<evidence type="ECO:0000256" key="3">
    <source>
        <dbReference type="ARBA" id="ARBA00022525"/>
    </source>
</evidence>
<evidence type="ECO:0000259" key="8">
    <source>
        <dbReference type="Pfam" id="PF03769"/>
    </source>
</evidence>
<evidence type="ECO:0000313" key="10">
    <source>
        <dbReference type="RefSeq" id="XP_026497732.2"/>
    </source>
</evidence>
<dbReference type="Pfam" id="PF03769">
    <property type="entry name" value="Attacin_C"/>
    <property type="match status" value="1"/>
</dbReference>